<gene>
    <name evidence="1" type="ORF">IV203_002396</name>
</gene>
<reference evidence="1" key="2">
    <citation type="submission" date="2021-04" db="EMBL/GenBank/DDBJ databases">
        <authorList>
            <person name="Podell S."/>
        </authorList>
    </citation>
    <scope>NUCLEOTIDE SEQUENCE</scope>
    <source>
        <strain evidence="1">Hildebrandi</strain>
    </source>
</reference>
<protein>
    <submittedName>
        <fullName evidence="1">Uncharacterized protein</fullName>
    </submittedName>
</protein>
<accession>A0A9K3LAA1</accession>
<evidence type="ECO:0000313" key="2">
    <source>
        <dbReference type="Proteomes" id="UP000693970"/>
    </source>
</evidence>
<comment type="caution">
    <text evidence="1">The sequence shown here is derived from an EMBL/GenBank/DDBJ whole genome shotgun (WGS) entry which is preliminary data.</text>
</comment>
<keyword evidence="2" id="KW-1185">Reference proteome</keyword>
<dbReference type="AlphaFoldDB" id="A0A9K3LAA1"/>
<dbReference type="Proteomes" id="UP000693970">
    <property type="component" value="Unassembled WGS sequence"/>
</dbReference>
<name>A0A9K3LAA1_9STRA</name>
<reference evidence="1" key="1">
    <citation type="journal article" date="2021" name="Sci. Rep.">
        <title>Diploid genomic architecture of Nitzschia inconspicua, an elite biomass production diatom.</title>
        <authorList>
            <person name="Oliver A."/>
            <person name="Podell S."/>
            <person name="Pinowska A."/>
            <person name="Traller J.C."/>
            <person name="Smith S.R."/>
            <person name="McClure R."/>
            <person name="Beliaev A."/>
            <person name="Bohutskyi P."/>
            <person name="Hill E.A."/>
            <person name="Rabines A."/>
            <person name="Zheng H."/>
            <person name="Allen L.Z."/>
            <person name="Kuo A."/>
            <person name="Grigoriev I.V."/>
            <person name="Allen A.E."/>
            <person name="Hazlebeck D."/>
            <person name="Allen E.E."/>
        </authorList>
    </citation>
    <scope>NUCLEOTIDE SEQUENCE</scope>
    <source>
        <strain evidence="1">Hildebrandi</strain>
    </source>
</reference>
<dbReference type="EMBL" id="JAGRRH010000015">
    <property type="protein sequence ID" value="KAG7357708.1"/>
    <property type="molecule type" value="Genomic_DNA"/>
</dbReference>
<organism evidence="1 2">
    <name type="scientific">Nitzschia inconspicua</name>
    <dbReference type="NCBI Taxonomy" id="303405"/>
    <lineage>
        <taxon>Eukaryota</taxon>
        <taxon>Sar</taxon>
        <taxon>Stramenopiles</taxon>
        <taxon>Ochrophyta</taxon>
        <taxon>Bacillariophyta</taxon>
        <taxon>Bacillariophyceae</taxon>
        <taxon>Bacillariophycidae</taxon>
        <taxon>Bacillariales</taxon>
        <taxon>Bacillariaceae</taxon>
        <taxon>Nitzschia</taxon>
    </lineage>
</organism>
<proteinExistence type="predicted"/>
<evidence type="ECO:0000313" key="1">
    <source>
        <dbReference type="EMBL" id="KAG7357708.1"/>
    </source>
</evidence>
<sequence length="211" mass="24524">MPFTTWDMGWMGESVISLKLLICPSHHKQPQFGRGTKRNQSGWKSLRYFWDGRWQLDDFGNLFGIPLSLSLSVDRALHPLYPLLTLMARTKRTWLKRIETCNFRLVIALSSVDRAFQPPFYLAKEPNDPEWKTLASAPYMAKMKPTAWLDALLQLYGSLGQDPFKDGPHIFLDKFLLSMDCFQWTRLYPDTTLIGLRVSDWSTSCDNPEYH</sequence>